<organism evidence="1 2">
    <name type="scientific">Caerostris darwini</name>
    <dbReference type="NCBI Taxonomy" id="1538125"/>
    <lineage>
        <taxon>Eukaryota</taxon>
        <taxon>Metazoa</taxon>
        <taxon>Ecdysozoa</taxon>
        <taxon>Arthropoda</taxon>
        <taxon>Chelicerata</taxon>
        <taxon>Arachnida</taxon>
        <taxon>Araneae</taxon>
        <taxon>Araneomorphae</taxon>
        <taxon>Entelegynae</taxon>
        <taxon>Araneoidea</taxon>
        <taxon>Araneidae</taxon>
        <taxon>Caerostris</taxon>
    </lineage>
</organism>
<evidence type="ECO:0000313" key="1">
    <source>
        <dbReference type="EMBL" id="GIX90299.1"/>
    </source>
</evidence>
<protein>
    <submittedName>
        <fullName evidence="1">Uncharacterized protein</fullName>
    </submittedName>
</protein>
<evidence type="ECO:0000313" key="2">
    <source>
        <dbReference type="Proteomes" id="UP001054837"/>
    </source>
</evidence>
<sequence length="75" mass="8845">MVKPFTCQIVKIRKWPFFSYLLQYELGSAFAIVRRRLLQMIARSEFLTCSFIRQSRAQLGTNKMQFRGLPRGEAL</sequence>
<gene>
    <name evidence="1" type="ORF">CDAR_506801</name>
</gene>
<comment type="caution">
    <text evidence="1">The sequence shown here is derived from an EMBL/GenBank/DDBJ whole genome shotgun (WGS) entry which is preliminary data.</text>
</comment>
<accession>A0AAV4P321</accession>
<dbReference type="EMBL" id="BPLQ01002235">
    <property type="protein sequence ID" value="GIX90299.1"/>
    <property type="molecule type" value="Genomic_DNA"/>
</dbReference>
<name>A0AAV4P321_9ARAC</name>
<dbReference type="Proteomes" id="UP001054837">
    <property type="component" value="Unassembled WGS sequence"/>
</dbReference>
<proteinExistence type="predicted"/>
<dbReference type="AlphaFoldDB" id="A0AAV4P321"/>
<reference evidence="1 2" key="1">
    <citation type="submission" date="2021-06" db="EMBL/GenBank/DDBJ databases">
        <title>Caerostris darwini draft genome.</title>
        <authorList>
            <person name="Kono N."/>
            <person name="Arakawa K."/>
        </authorList>
    </citation>
    <scope>NUCLEOTIDE SEQUENCE [LARGE SCALE GENOMIC DNA]</scope>
</reference>
<keyword evidence="2" id="KW-1185">Reference proteome</keyword>